<organism evidence="1 2">
    <name type="scientific">Russula earlei</name>
    <dbReference type="NCBI Taxonomy" id="71964"/>
    <lineage>
        <taxon>Eukaryota</taxon>
        <taxon>Fungi</taxon>
        <taxon>Dikarya</taxon>
        <taxon>Basidiomycota</taxon>
        <taxon>Agaricomycotina</taxon>
        <taxon>Agaricomycetes</taxon>
        <taxon>Russulales</taxon>
        <taxon>Russulaceae</taxon>
        <taxon>Russula</taxon>
    </lineage>
</organism>
<name>A0ACC0UBM2_9AGAM</name>
<comment type="caution">
    <text evidence="1">The sequence shown here is derived from an EMBL/GenBank/DDBJ whole genome shotgun (WGS) entry which is preliminary data.</text>
</comment>
<dbReference type="EMBL" id="JAGFNK010000080">
    <property type="protein sequence ID" value="KAI9508740.1"/>
    <property type="molecule type" value="Genomic_DNA"/>
</dbReference>
<dbReference type="Proteomes" id="UP001207468">
    <property type="component" value="Unassembled WGS sequence"/>
</dbReference>
<gene>
    <name evidence="1" type="ORF">F5148DRAFT_1193290</name>
</gene>
<reference evidence="1" key="1">
    <citation type="submission" date="2021-03" db="EMBL/GenBank/DDBJ databases">
        <title>Evolutionary priming and transition to the ectomycorrhizal habit in an iconic lineage of mushroom-forming fungi: is preadaptation a requirement?</title>
        <authorList>
            <consortium name="DOE Joint Genome Institute"/>
            <person name="Looney B.P."/>
            <person name="Miyauchi S."/>
            <person name="Morin E."/>
            <person name="Drula E."/>
            <person name="Courty P.E."/>
            <person name="Chicoki N."/>
            <person name="Fauchery L."/>
            <person name="Kohler A."/>
            <person name="Kuo A."/>
            <person name="LaButti K."/>
            <person name="Pangilinan J."/>
            <person name="Lipzen A."/>
            <person name="Riley R."/>
            <person name="Andreopoulos W."/>
            <person name="He G."/>
            <person name="Johnson J."/>
            <person name="Barry K.W."/>
            <person name="Grigoriev I.V."/>
            <person name="Nagy L."/>
            <person name="Hibbett D."/>
            <person name="Henrissat B."/>
            <person name="Matheny P.B."/>
            <person name="Labbe J."/>
            <person name="Martin A.F."/>
        </authorList>
    </citation>
    <scope>NUCLEOTIDE SEQUENCE</scope>
    <source>
        <strain evidence="1">BPL698</strain>
    </source>
</reference>
<accession>A0ACC0UBM2</accession>
<proteinExistence type="predicted"/>
<evidence type="ECO:0000313" key="1">
    <source>
        <dbReference type="EMBL" id="KAI9508740.1"/>
    </source>
</evidence>
<keyword evidence="2" id="KW-1185">Reference proteome</keyword>
<protein>
    <submittedName>
        <fullName evidence="1">Uncharacterized protein</fullName>
    </submittedName>
</protein>
<evidence type="ECO:0000313" key="2">
    <source>
        <dbReference type="Proteomes" id="UP001207468"/>
    </source>
</evidence>
<sequence>MSMLTMVLLVTEQFIVEKDVAERSVLSKTCSRTLESDRPIPLLNVSSSV</sequence>